<comment type="subcellular location">
    <subcellularLocation>
        <location evidence="2">Endoplasmic reticulum membrane</location>
        <topology evidence="2">Multi-pass membrane protein</topology>
    </subcellularLocation>
</comment>
<name>A0A7I4D8R5_PHYPA</name>
<dbReference type="Proteomes" id="UP000006727">
    <property type="component" value="Chromosome 3"/>
</dbReference>
<keyword evidence="5" id="KW-0732">Signal</keyword>
<dbReference type="GO" id="GO:0005789">
    <property type="term" value="C:endoplasmic reticulum membrane"/>
    <property type="evidence" value="ECO:0007669"/>
    <property type="project" value="UniProtKB-SubCell"/>
</dbReference>
<reference evidence="10 11" key="2">
    <citation type="journal article" date="2018" name="Plant J.">
        <title>The Physcomitrella patens chromosome-scale assembly reveals moss genome structure and evolution.</title>
        <authorList>
            <person name="Lang D."/>
            <person name="Ullrich K.K."/>
            <person name="Murat F."/>
            <person name="Fuchs J."/>
            <person name="Jenkins J."/>
            <person name="Haas F.B."/>
            <person name="Piednoel M."/>
            <person name="Gundlach H."/>
            <person name="Van Bel M."/>
            <person name="Meyberg R."/>
            <person name="Vives C."/>
            <person name="Morata J."/>
            <person name="Symeonidi A."/>
            <person name="Hiss M."/>
            <person name="Muchero W."/>
            <person name="Kamisugi Y."/>
            <person name="Saleh O."/>
            <person name="Blanc G."/>
            <person name="Decker E.L."/>
            <person name="van Gessel N."/>
            <person name="Grimwood J."/>
            <person name="Hayes R.D."/>
            <person name="Graham S.W."/>
            <person name="Gunter L.E."/>
            <person name="McDaniel S.F."/>
            <person name="Hoernstein S.N.W."/>
            <person name="Larsson A."/>
            <person name="Li F.W."/>
            <person name="Perroud P.F."/>
            <person name="Phillips J."/>
            <person name="Ranjan P."/>
            <person name="Rokshar D.S."/>
            <person name="Rothfels C.J."/>
            <person name="Schneider L."/>
            <person name="Shu S."/>
            <person name="Stevenson D.W."/>
            <person name="Thummler F."/>
            <person name="Tillich M."/>
            <person name="Villarreal Aguilar J.C."/>
            <person name="Widiez T."/>
            <person name="Wong G.K."/>
            <person name="Wymore A."/>
            <person name="Zhang Y."/>
            <person name="Zimmer A.D."/>
            <person name="Quatrano R.S."/>
            <person name="Mayer K.F.X."/>
            <person name="Goodstein D."/>
            <person name="Casacuberta J.M."/>
            <person name="Vandepoele K."/>
            <person name="Reski R."/>
            <person name="Cuming A.C."/>
            <person name="Tuskan G.A."/>
            <person name="Maumus F."/>
            <person name="Salse J."/>
            <person name="Schmutz J."/>
            <person name="Rensing S.A."/>
        </authorList>
    </citation>
    <scope>NUCLEOTIDE SEQUENCE [LARGE SCALE GENOMIC DNA]</scope>
    <source>
        <strain evidence="10 11">cv. Gransden 2004</strain>
    </source>
</reference>
<evidence type="ECO:0000256" key="6">
    <source>
        <dbReference type="ARBA" id="ARBA00022824"/>
    </source>
</evidence>
<feature type="transmembrane region" description="Helical" evidence="9">
    <location>
        <begin position="167"/>
        <end position="185"/>
    </location>
</feature>
<evidence type="ECO:0000256" key="1">
    <source>
        <dbReference type="ARBA" id="ARBA00002791"/>
    </source>
</evidence>
<dbReference type="InterPro" id="IPR021149">
    <property type="entry name" value="OligosaccharylTrfase_OST3/OST6"/>
</dbReference>
<proteinExistence type="inferred from homology"/>
<sequence length="318" mass="36080">MDLNEDRVAELKHLRSQSKDGVIRLEESNFRRFMATTKPRPYSLILFFDASQLHANTELKLVELRKEFGLVATAYAKHNEGTDADAKVFFCDLEFKKMQGVFQLFGVQALPHIRSVAPGSEDQKVSEEMNPGEFPRTAEGIASFVTAKTKEECGPIERPLPLSKGQIWALCILILLASPFLLKFVTSPNSPLREPRLWCLGALMIYFFSVSGGMHNIIRKMPLFMQDHNNQGKLVFFYQGSGMQLGAEGFVVGFLYTLVGVLLAIVTHFAPLVRSKTVQRLVMFLVITVSFVAVRKVISLDNWKTGYWIYAFWPSRWM</sequence>
<reference evidence="10" key="3">
    <citation type="submission" date="2020-12" db="UniProtKB">
        <authorList>
            <consortium name="EnsemblPlants"/>
        </authorList>
    </citation>
    <scope>IDENTIFICATION</scope>
</reference>
<keyword evidence="4 9" id="KW-0812">Transmembrane</keyword>
<reference evidence="10 11" key="1">
    <citation type="journal article" date="2008" name="Science">
        <title>The Physcomitrella genome reveals evolutionary insights into the conquest of land by plants.</title>
        <authorList>
            <person name="Rensing S."/>
            <person name="Lang D."/>
            <person name="Zimmer A."/>
            <person name="Terry A."/>
            <person name="Salamov A."/>
            <person name="Shapiro H."/>
            <person name="Nishiyama T."/>
            <person name="Perroud P.-F."/>
            <person name="Lindquist E."/>
            <person name="Kamisugi Y."/>
            <person name="Tanahashi T."/>
            <person name="Sakakibara K."/>
            <person name="Fujita T."/>
            <person name="Oishi K."/>
            <person name="Shin-I T."/>
            <person name="Kuroki Y."/>
            <person name="Toyoda A."/>
            <person name="Suzuki Y."/>
            <person name="Hashimoto A."/>
            <person name="Yamaguchi K."/>
            <person name="Sugano A."/>
            <person name="Kohara Y."/>
            <person name="Fujiyama A."/>
            <person name="Anterola A."/>
            <person name="Aoki S."/>
            <person name="Ashton N."/>
            <person name="Barbazuk W.B."/>
            <person name="Barker E."/>
            <person name="Bennetzen J."/>
            <person name="Bezanilla M."/>
            <person name="Blankenship R."/>
            <person name="Cho S.H."/>
            <person name="Dutcher S."/>
            <person name="Estelle M."/>
            <person name="Fawcett J.A."/>
            <person name="Gundlach H."/>
            <person name="Hanada K."/>
            <person name="Heyl A."/>
            <person name="Hicks K.A."/>
            <person name="Hugh J."/>
            <person name="Lohr M."/>
            <person name="Mayer K."/>
            <person name="Melkozernov A."/>
            <person name="Murata T."/>
            <person name="Nelson D."/>
            <person name="Pils B."/>
            <person name="Prigge M."/>
            <person name="Reiss B."/>
            <person name="Renner T."/>
            <person name="Rombauts S."/>
            <person name="Rushton P."/>
            <person name="Sanderfoot A."/>
            <person name="Schween G."/>
            <person name="Shiu S.-H."/>
            <person name="Stueber K."/>
            <person name="Theodoulou F.L."/>
            <person name="Tu H."/>
            <person name="Van de Peer Y."/>
            <person name="Verrier P.J."/>
            <person name="Waters E."/>
            <person name="Wood A."/>
            <person name="Yang L."/>
            <person name="Cove D."/>
            <person name="Cuming A."/>
            <person name="Hasebe M."/>
            <person name="Lucas S."/>
            <person name="Mishler D.B."/>
            <person name="Reski R."/>
            <person name="Grigoriev I."/>
            <person name="Quatrano R.S."/>
            <person name="Boore J.L."/>
        </authorList>
    </citation>
    <scope>NUCLEOTIDE SEQUENCE [LARGE SCALE GENOMIC DNA]</scope>
    <source>
        <strain evidence="10 11">cv. Gransden 2004</strain>
    </source>
</reference>
<evidence type="ECO:0000313" key="10">
    <source>
        <dbReference type="EnsemblPlants" id="Pp3c3_13650V3.3"/>
    </source>
</evidence>
<evidence type="ECO:0000256" key="2">
    <source>
        <dbReference type="ARBA" id="ARBA00004477"/>
    </source>
</evidence>
<keyword evidence="7 9" id="KW-1133">Transmembrane helix</keyword>
<feature type="transmembrane region" description="Helical" evidence="9">
    <location>
        <begin position="197"/>
        <end position="218"/>
    </location>
</feature>
<dbReference type="Pfam" id="PF04756">
    <property type="entry name" value="OST3_OST6"/>
    <property type="match status" value="1"/>
</dbReference>
<gene>
    <name evidence="10" type="primary">LOC112280352</name>
</gene>
<protein>
    <recommendedName>
        <fullName evidence="12">Dolichyl-diphosphooligosaccharide--protein glycosyltransferase subunit 3B</fullName>
    </recommendedName>
</protein>
<comment type="similarity">
    <text evidence="3">Belongs to the OST3/OST6 family.</text>
</comment>
<evidence type="ECO:0008006" key="12">
    <source>
        <dbReference type="Google" id="ProtNLM"/>
    </source>
</evidence>
<dbReference type="EMBL" id="ABEU02000003">
    <property type="status" value="NOT_ANNOTATED_CDS"/>
    <property type="molecule type" value="Genomic_DNA"/>
</dbReference>
<evidence type="ECO:0000256" key="9">
    <source>
        <dbReference type="SAM" id="Phobius"/>
    </source>
</evidence>
<dbReference type="Gene3D" id="3.40.30.10">
    <property type="entry name" value="Glutaredoxin"/>
    <property type="match status" value="1"/>
</dbReference>
<comment type="function">
    <text evidence="1">Subunit of the oligosaccharyl transferase (OST) complex that catalyzes the initial transfer of a defined glycan (Glc(3)Man(9)GlcNAc(2) in eukaryotes) from the lipid carrier dolichol-pyrophosphate to an asparagine residue within an Asn-X-Ser/Thr consensus motif in nascent polypeptide chains, the first step in protein N-glycosylation. N-glycosylation occurs cotranslationally and the complex associates with the Sec61 complex at the channel-forming translocon complex that mediates protein translocation across the endoplasmic reticulum (ER). All subunits are required for a maximal enzyme activity.</text>
</comment>
<organism evidence="10 11">
    <name type="scientific">Physcomitrium patens</name>
    <name type="common">Spreading-leaved earth moss</name>
    <name type="synonym">Physcomitrella patens</name>
    <dbReference type="NCBI Taxonomy" id="3218"/>
    <lineage>
        <taxon>Eukaryota</taxon>
        <taxon>Viridiplantae</taxon>
        <taxon>Streptophyta</taxon>
        <taxon>Embryophyta</taxon>
        <taxon>Bryophyta</taxon>
        <taxon>Bryophytina</taxon>
        <taxon>Bryopsida</taxon>
        <taxon>Funariidae</taxon>
        <taxon>Funariales</taxon>
        <taxon>Funariaceae</taxon>
        <taxon>Physcomitrium</taxon>
    </lineage>
</organism>
<keyword evidence="6" id="KW-0256">Endoplasmic reticulum</keyword>
<keyword evidence="11" id="KW-1185">Reference proteome</keyword>
<feature type="transmembrane region" description="Helical" evidence="9">
    <location>
        <begin position="250"/>
        <end position="269"/>
    </location>
</feature>
<dbReference type="Gramene" id="Pp3c3_13650V3.3">
    <property type="protein sequence ID" value="Pp3c3_13650V3.3"/>
    <property type="gene ID" value="Pp3c3_13650"/>
</dbReference>
<dbReference type="PANTHER" id="PTHR12692:SF0">
    <property type="entry name" value="GH11935P"/>
    <property type="match status" value="1"/>
</dbReference>
<feature type="transmembrane region" description="Helical" evidence="9">
    <location>
        <begin position="281"/>
        <end position="298"/>
    </location>
</feature>
<evidence type="ECO:0000313" key="11">
    <source>
        <dbReference type="Proteomes" id="UP000006727"/>
    </source>
</evidence>
<dbReference type="PANTHER" id="PTHR12692">
    <property type="entry name" value="DOLICHYL-DIPHOSPHOOLIGOSACCHARIDE--PROTEIN GLYCOSYLTRANSFERASE-RELATED"/>
    <property type="match status" value="1"/>
</dbReference>
<evidence type="ECO:0000256" key="4">
    <source>
        <dbReference type="ARBA" id="ARBA00022692"/>
    </source>
</evidence>
<keyword evidence="8 9" id="KW-0472">Membrane</keyword>
<accession>A0A7I4D8R5</accession>
<evidence type="ECO:0000256" key="7">
    <source>
        <dbReference type="ARBA" id="ARBA00022989"/>
    </source>
</evidence>
<dbReference type="EnsemblPlants" id="Pp3c3_13650V3.3">
    <property type="protein sequence ID" value="Pp3c3_13650V3.3"/>
    <property type="gene ID" value="Pp3c3_13650"/>
</dbReference>
<evidence type="ECO:0000256" key="3">
    <source>
        <dbReference type="ARBA" id="ARBA00009561"/>
    </source>
</evidence>
<evidence type="ECO:0000256" key="5">
    <source>
        <dbReference type="ARBA" id="ARBA00022729"/>
    </source>
</evidence>
<evidence type="ECO:0000256" key="8">
    <source>
        <dbReference type="ARBA" id="ARBA00023136"/>
    </source>
</evidence>
<dbReference type="AlphaFoldDB" id="A0A7I4D8R5"/>